<dbReference type="InterPro" id="IPR032675">
    <property type="entry name" value="LRR_dom_sf"/>
</dbReference>
<accession>A0A3P7NPV6</accession>
<dbReference type="AlphaFoldDB" id="A0A3P7NPV6"/>
<organism evidence="2 3">
    <name type="scientific">Dibothriocephalus latus</name>
    <name type="common">Fish tapeworm</name>
    <name type="synonym">Diphyllobothrium latum</name>
    <dbReference type="NCBI Taxonomy" id="60516"/>
    <lineage>
        <taxon>Eukaryota</taxon>
        <taxon>Metazoa</taxon>
        <taxon>Spiralia</taxon>
        <taxon>Lophotrochozoa</taxon>
        <taxon>Platyhelminthes</taxon>
        <taxon>Cestoda</taxon>
        <taxon>Eucestoda</taxon>
        <taxon>Diphyllobothriidea</taxon>
        <taxon>Diphyllobothriidae</taxon>
        <taxon>Dibothriocephalus</taxon>
    </lineage>
</organism>
<sequence length="174" mass="19833">MACPSIEYLDLSQNLVQNVDEILVSLFEFISCDGIELKEFKIQDNPLDFSTTNYDLKSFMREIQEKFLTAQHDQLTMSDKTEPKKKVFTLDDVGQEIVGAMEDQFTTLSALADIYNTRISERYTRLKETFTGIPAPNPWSTEVELNADEEDEMASEKTKGRQNARYSVPPPSTA</sequence>
<dbReference type="Proteomes" id="UP000281553">
    <property type="component" value="Unassembled WGS sequence"/>
</dbReference>
<name>A0A3P7NPV6_DIBLA</name>
<keyword evidence="3" id="KW-1185">Reference proteome</keyword>
<evidence type="ECO:0000313" key="3">
    <source>
        <dbReference type="Proteomes" id="UP000281553"/>
    </source>
</evidence>
<protein>
    <submittedName>
        <fullName evidence="2">Uncharacterized protein</fullName>
    </submittedName>
</protein>
<reference evidence="2 3" key="1">
    <citation type="submission" date="2018-11" db="EMBL/GenBank/DDBJ databases">
        <authorList>
            <consortium name="Pathogen Informatics"/>
        </authorList>
    </citation>
    <scope>NUCLEOTIDE SEQUENCE [LARGE SCALE GENOMIC DNA]</scope>
</reference>
<dbReference type="EMBL" id="UYRU01050938">
    <property type="protein sequence ID" value="VDN11199.1"/>
    <property type="molecule type" value="Genomic_DNA"/>
</dbReference>
<gene>
    <name evidence="2" type="ORF">DILT_LOCUS7030</name>
</gene>
<evidence type="ECO:0000313" key="2">
    <source>
        <dbReference type="EMBL" id="VDN11199.1"/>
    </source>
</evidence>
<evidence type="ECO:0000256" key="1">
    <source>
        <dbReference type="SAM" id="MobiDB-lite"/>
    </source>
</evidence>
<dbReference type="OrthoDB" id="1574204at2759"/>
<dbReference type="Gene3D" id="3.80.10.10">
    <property type="entry name" value="Ribonuclease Inhibitor"/>
    <property type="match status" value="1"/>
</dbReference>
<feature type="region of interest" description="Disordered" evidence="1">
    <location>
        <begin position="133"/>
        <end position="174"/>
    </location>
</feature>
<proteinExistence type="predicted"/>